<gene>
    <name evidence="9" type="ORF">NVS32_00205</name>
</gene>
<keyword evidence="2" id="KW-0813">Transport</keyword>
<keyword evidence="6" id="KW-0598">Phosphotransferase system</keyword>
<dbReference type="RefSeq" id="WP_258498185.1">
    <property type="nucleotide sequence ID" value="NZ_JANSKA010000001.1"/>
</dbReference>
<evidence type="ECO:0000256" key="5">
    <source>
        <dbReference type="ARBA" id="ARBA00022679"/>
    </source>
</evidence>
<evidence type="ECO:0000259" key="8">
    <source>
        <dbReference type="PROSITE" id="PS51101"/>
    </source>
</evidence>
<keyword evidence="4 9" id="KW-0762">Sugar transport</keyword>
<keyword evidence="7" id="KW-0418">Kinase</keyword>
<proteinExistence type="predicted"/>
<dbReference type="InterPro" id="IPR004720">
    <property type="entry name" value="PTS_IIB_sorbose-sp"/>
</dbReference>
<evidence type="ECO:0000313" key="10">
    <source>
        <dbReference type="Proteomes" id="UP001204320"/>
    </source>
</evidence>
<evidence type="ECO:0000313" key="9">
    <source>
        <dbReference type="EMBL" id="MCR9035382.1"/>
    </source>
</evidence>
<dbReference type="Gene3D" id="3.40.35.10">
    <property type="entry name" value="Phosphotransferase system, sorbose subfamily IIB component"/>
    <property type="match status" value="1"/>
</dbReference>
<protein>
    <submittedName>
        <fullName evidence="9">PTS sugar transporter subunit IIB</fullName>
    </submittedName>
</protein>
<organism evidence="9 10">
    <name type="scientific">Tractidigestivibacter montrealensis</name>
    <dbReference type="NCBI Taxonomy" id="2972466"/>
    <lineage>
        <taxon>Bacteria</taxon>
        <taxon>Bacillati</taxon>
        <taxon>Actinomycetota</taxon>
        <taxon>Coriobacteriia</taxon>
        <taxon>Coriobacteriales</taxon>
        <taxon>Atopobiaceae</taxon>
        <taxon>Tractidigestivibacter</taxon>
    </lineage>
</organism>
<name>A0ABT1Z591_9ACTN</name>
<comment type="caution">
    <text evidence="9">The sequence shown here is derived from an EMBL/GenBank/DDBJ whole genome shotgun (WGS) entry which is preliminary data.</text>
</comment>
<evidence type="ECO:0000256" key="2">
    <source>
        <dbReference type="ARBA" id="ARBA00022448"/>
    </source>
</evidence>
<evidence type="ECO:0000256" key="4">
    <source>
        <dbReference type="ARBA" id="ARBA00022597"/>
    </source>
</evidence>
<dbReference type="InterPro" id="IPR036667">
    <property type="entry name" value="PTS_IIB_sorbose-sp_sf"/>
</dbReference>
<evidence type="ECO:0000256" key="7">
    <source>
        <dbReference type="ARBA" id="ARBA00022777"/>
    </source>
</evidence>
<keyword evidence="3" id="KW-0963">Cytoplasm</keyword>
<comment type="subcellular location">
    <subcellularLocation>
        <location evidence="1">Cytoplasm</location>
    </subcellularLocation>
</comment>
<evidence type="ECO:0000256" key="6">
    <source>
        <dbReference type="ARBA" id="ARBA00022683"/>
    </source>
</evidence>
<dbReference type="EMBL" id="JANSKA010000001">
    <property type="protein sequence ID" value="MCR9035382.1"/>
    <property type="molecule type" value="Genomic_DNA"/>
</dbReference>
<evidence type="ECO:0000256" key="3">
    <source>
        <dbReference type="ARBA" id="ARBA00022490"/>
    </source>
</evidence>
<keyword evidence="10" id="KW-1185">Reference proteome</keyword>
<dbReference type="CDD" id="cd00001">
    <property type="entry name" value="PTS_IIB_man"/>
    <property type="match status" value="1"/>
</dbReference>
<evidence type="ECO:0000256" key="1">
    <source>
        <dbReference type="ARBA" id="ARBA00004496"/>
    </source>
</evidence>
<dbReference type="Proteomes" id="UP001204320">
    <property type="component" value="Unassembled WGS sequence"/>
</dbReference>
<accession>A0ABT1Z591</accession>
<dbReference type="Pfam" id="PF03830">
    <property type="entry name" value="PTSIIB_sorb"/>
    <property type="match status" value="1"/>
</dbReference>
<sequence length="154" mass="16809">MIVLFRVDHRLLHGQVIFSWTSALKPDCILVANDDVASDELRKTTLRLSKPNDVKLVIKNIDDSIAAINGGKTDKYHLMIVVSNVADATRMALAVEQIAAIDLGGTKPTDETKQIAKSINLTDEDIALLKNAQDQGIEVYIQGVPSDKKVPFSA</sequence>
<dbReference type="PROSITE" id="PS51101">
    <property type="entry name" value="PTS_EIIB_TYPE_4"/>
    <property type="match status" value="1"/>
</dbReference>
<reference evidence="9 10" key="1">
    <citation type="submission" date="2022-08" db="EMBL/GenBank/DDBJ databases">
        <title>Tractidigestivibacter montrealensis type strain KD21.</title>
        <authorList>
            <person name="Diop K."/>
            <person name="Richard C."/>
            <person name="Routy B."/>
        </authorList>
    </citation>
    <scope>NUCLEOTIDE SEQUENCE [LARGE SCALE GENOMIC DNA]</scope>
    <source>
        <strain evidence="9 10">KD21</strain>
    </source>
</reference>
<dbReference type="SUPFAM" id="SSF52728">
    <property type="entry name" value="PTS IIb component"/>
    <property type="match status" value="1"/>
</dbReference>
<feature type="domain" description="PTS EIIB type-4" evidence="8">
    <location>
        <begin position="1"/>
        <end position="154"/>
    </location>
</feature>
<keyword evidence="5" id="KW-0808">Transferase</keyword>